<sequence length="207" mass="20215">MTKKTRLRVARTAAGAVIAVGASLTAAGAAQAADIGADVAGVEIGVRPTAEPGHEDPGGDGDPCSPLDPRCEPPEPSATPPHPSVPPTGPARPSEPPTTPEAPPSPPAKPSATPTKAPTRSADPGDSGDSGSGVGQIGVSGGSGGTTDRTDTDSVGNQPVEQGRGKDELAETGAGGTAFLLVGAATMVAGGIGFRVLPRLTRKRTAV</sequence>
<keyword evidence="3" id="KW-0732">Signal</keyword>
<keyword evidence="2" id="KW-1133">Transmembrane helix</keyword>
<evidence type="ECO:0000313" key="5">
    <source>
        <dbReference type="Proteomes" id="UP001164963"/>
    </source>
</evidence>
<feature type="transmembrane region" description="Helical" evidence="2">
    <location>
        <begin position="178"/>
        <end position="197"/>
    </location>
</feature>
<keyword evidence="2" id="KW-0812">Transmembrane</keyword>
<reference evidence="4" key="1">
    <citation type="journal article" date="2022" name="Front. Microbiol.">
        <title>Mirubactin C rescues the lethal effect of cell wall biosynthesis mutations in Bacillus subtilis.</title>
        <authorList>
            <person name="Kepplinger B."/>
            <person name="Wen X."/>
            <person name="Tyler A.R."/>
            <person name="Kim B.Y."/>
            <person name="Brown J."/>
            <person name="Banks P."/>
            <person name="Dashti Y."/>
            <person name="Mackenzie E.S."/>
            <person name="Wills C."/>
            <person name="Kawai Y."/>
            <person name="Waldron K.J."/>
            <person name="Allenby N.E.E."/>
            <person name="Wu L.J."/>
            <person name="Hall M.J."/>
            <person name="Errington J."/>
        </authorList>
    </citation>
    <scope>NUCLEOTIDE SEQUENCE</scope>
    <source>
        <strain evidence="4">MDA8-470</strain>
    </source>
</reference>
<dbReference type="Proteomes" id="UP001164963">
    <property type="component" value="Chromosome"/>
</dbReference>
<dbReference type="PROSITE" id="PS51318">
    <property type="entry name" value="TAT"/>
    <property type="match status" value="1"/>
</dbReference>
<proteinExistence type="predicted"/>
<feature type="chain" id="PRO_5046958750" evidence="3">
    <location>
        <begin position="33"/>
        <end position="207"/>
    </location>
</feature>
<dbReference type="EMBL" id="CP098740">
    <property type="protein sequence ID" value="UZK56047.1"/>
    <property type="molecule type" value="Genomic_DNA"/>
</dbReference>
<evidence type="ECO:0000256" key="1">
    <source>
        <dbReference type="SAM" id="MobiDB-lite"/>
    </source>
</evidence>
<name>A0ABY6PUP8_9ACTN</name>
<feature type="compositionally biased region" description="Low complexity" evidence="1">
    <location>
        <begin position="110"/>
        <end position="127"/>
    </location>
</feature>
<dbReference type="RefSeq" id="WP_265544131.1">
    <property type="nucleotide sequence ID" value="NZ_CP098740.1"/>
</dbReference>
<keyword evidence="2" id="KW-0472">Membrane</keyword>
<keyword evidence="5" id="KW-1185">Reference proteome</keyword>
<evidence type="ECO:0000313" key="4">
    <source>
        <dbReference type="EMBL" id="UZK56047.1"/>
    </source>
</evidence>
<organism evidence="4 5">
    <name type="scientific">Streptomyces drozdowiczii</name>
    <dbReference type="NCBI Taxonomy" id="202862"/>
    <lineage>
        <taxon>Bacteria</taxon>
        <taxon>Bacillati</taxon>
        <taxon>Actinomycetota</taxon>
        <taxon>Actinomycetes</taxon>
        <taxon>Kitasatosporales</taxon>
        <taxon>Streptomycetaceae</taxon>
        <taxon>Streptomyces</taxon>
    </lineage>
</organism>
<evidence type="ECO:0000256" key="3">
    <source>
        <dbReference type="SAM" id="SignalP"/>
    </source>
</evidence>
<accession>A0ABY6PUP8</accession>
<feature type="compositionally biased region" description="Gly residues" evidence="1">
    <location>
        <begin position="128"/>
        <end position="145"/>
    </location>
</feature>
<gene>
    <name evidence="4" type="ORF">NEH16_19780</name>
</gene>
<dbReference type="InterPro" id="IPR006311">
    <property type="entry name" value="TAT_signal"/>
</dbReference>
<protein>
    <submittedName>
        <fullName evidence="4">LPXTG cell wall anchor domain-containing protein</fullName>
    </submittedName>
</protein>
<evidence type="ECO:0000256" key="2">
    <source>
        <dbReference type="SAM" id="Phobius"/>
    </source>
</evidence>
<feature type="compositionally biased region" description="Pro residues" evidence="1">
    <location>
        <begin position="74"/>
        <end position="109"/>
    </location>
</feature>
<feature type="region of interest" description="Disordered" evidence="1">
    <location>
        <begin position="44"/>
        <end position="172"/>
    </location>
</feature>
<feature type="signal peptide" evidence="3">
    <location>
        <begin position="1"/>
        <end position="32"/>
    </location>
</feature>